<dbReference type="AlphaFoldDB" id="A0AA96RJ25"/>
<reference evidence="2 3" key="1">
    <citation type="submission" date="2022-02" db="EMBL/GenBank/DDBJ databases">
        <title>Paenibacillus sp. MBLB1776 Whole Genome Shotgun Sequencing.</title>
        <authorList>
            <person name="Hwang C.Y."/>
            <person name="Cho E.-S."/>
            <person name="Seo M.-J."/>
        </authorList>
    </citation>
    <scope>NUCLEOTIDE SEQUENCE [LARGE SCALE GENOMIC DNA]</scope>
    <source>
        <strain evidence="2 3">MBLB1776</strain>
    </source>
</reference>
<dbReference type="EMBL" id="CP130318">
    <property type="protein sequence ID" value="WNQ12794.1"/>
    <property type="molecule type" value="Genomic_DNA"/>
</dbReference>
<proteinExistence type="predicted"/>
<dbReference type="Gene3D" id="2.40.380.10">
    <property type="entry name" value="FomD-like"/>
    <property type="match status" value="1"/>
</dbReference>
<accession>A0AA96RJ25</accession>
<sequence length="182" mass="21242">MLKRKYGHRPGWSRVLEREYAQEYVDTDDFRGHLSLLRLRQTASPLLARYGERTVCIADSGYEWLQQFPEDAHHSVTVMFDARGMIVQWYVDICLRNGWDGRNPWMDDLFLDLIVLPEGEVIVKDAGELEQALADGVVNRELYELAWNECRRLKELSEQGRFPLLSLAAKHRERLLPELEPG</sequence>
<protein>
    <submittedName>
        <fullName evidence="2">DUF402 domain-containing protein</fullName>
    </submittedName>
</protein>
<dbReference type="InterPro" id="IPR035930">
    <property type="entry name" value="FomD-like_sf"/>
</dbReference>
<name>A0AA96RJ25_9BACL</name>
<dbReference type="KEGG" id="paun:MJA45_07110"/>
<dbReference type="PANTHER" id="PTHR41271">
    <property type="entry name" value="DUF402 DOMAIN-CONTAINING PROTEIN"/>
    <property type="match status" value="1"/>
</dbReference>
<dbReference type="PANTHER" id="PTHR41271:SF1">
    <property type="entry name" value="DUF402 DOMAIN-CONTAINING PROTEIN"/>
    <property type="match status" value="1"/>
</dbReference>
<evidence type="ECO:0000313" key="2">
    <source>
        <dbReference type="EMBL" id="WNQ12794.1"/>
    </source>
</evidence>
<organism evidence="2 3">
    <name type="scientific">Paenibacillus aurantius</name>
    <dbReference type="NCBI Taxonomy" id="2918900"/>
    <lineage>
        <taxon>Bacteria</taxon>
        <taxon>Bacillati</taxon>
        <taxon>Bacillota</taxon>
        <taxon>Bacilli</taxon>
        <taxon>Bacillales</taxon>
        <taxon>Paenibacillaceae</taxon>
        <taxon>Paenibacillus</taxon>
    </lineage>
</organism>
<keyword evidence="3" id="KW-1185">Reference proteome</keyword>
<dbReference type="Proteomes" id="UP001305702">
    <property type="component" value="Chromosome"/>
</dbReference>
<dbReference type="Pfam" id="PF04167">
    <property type="entry name" value="DUF402"/>
    <property type="match status" value="1"/>
</dbReference>
<dbReference type="SUPFAM" id="SSF159234">
    <property type="entry name" value="FomD-like"/>
    <property type="match status" value="1"/>
</dbReference>
<dbReference type="InterPro" id="IPR007295">
    <property type="entry name" value="DUF402"/>
</dbReference>
<evidence type="ECO:0000313" key="3">
    <source>
        <dbReference type="Proteomes" id="UP001305702"/>
    </source>
</evidence>
<dbReference type="RefSeq" id="WP_315606573.1">
    <property type="nucleotide sequence ID" value="NZ_CP130318.1"/>
</dbReference>
<feature type="domain" description="DUF402" evidence="1">
    <location>
        <begin position="65"/>
        <end position="161"/>
    </location>
</feature>
<evidence type="ECO:0000259" key="1">
    <source>
        <dbReference type="Pfam" id="PF04167"/>
    </source>
</evidence>
<gene>
    <name evidence="2" type="ORF">MJA45_07110</name>
</gene>